<evidence type="ECO:0000256" key="7">
    <source>
        <dbReference type="ARBA" id="ARBA00048421"/>
    </source>
</evidence>
<dbReference type="Proteomes" id="UP000236723">
    <property type="component" value="Unassembled WGS sequence"/>
</dbReference>
<name>A0A1H6CCM7_9ACTN</name>
<accession>A0A1H6CCM7</accession>
<proteinExistence type="inferred from homology"/>
<evidence type="ECO:0000256" key="1">
    <source>
        <dbReference type="ARBA" id="ARBA00004191"/>
    </source>
</evidence>
<dbReference type="PROSITE" id="PS51318">
    <property type="entry name" value="TAT"/>
    <property type="match status" value="1"/>
</dbReference>
<protein>
    <recommendedName>
        <fullName evidence="3">phospholipase C</fullName>
        <ecNumber evidence="3">3.1.4.3</ecNumber>
    </recommendedName>
</protein>
<evidence type="ECO:0000313" key="10">
    <source>
        <dbReference type="Proteomes" id="UP000236723"/>
    </source>
</evidence>
<evidence type="ECO:0000256" key="2">
    <source>
        <dbReference type="ARBA" id="ARBA00009717"/>
    </source>
</evidence>
<sequence length="432" mass="48494">MPYSRRTFLAGAAAAVGVTMAGGVTYTGAGPQIGTEPQALAGPPPSGKPGIDHIVVVMMENRSFDHFLGWLPNANGKQDGLTFVDREGEEHSTRHLRDFQGCGHPDPNHSFRGGRIQYNDGANDGWLRAPRSDEFAIGYYLAEDLDFYRHAAPYWTVCDNYFAAFMGPTYPNRLYQHAARTDRIRNSHRIPEMPTIWDRLAEAGLRGRYYYSDLPFTALWGKKYRSISHPYPQFLDDCAKGDLPELSFVDPKFSGEANGTSADDHPHADIRAGQYFLNQVYRAVTRSPAWGRTMLVINYDEWGGFFDHVPPSVAPDAHPSWGLRGFRVPCLVISPWARRGHVASGLYDHTSVLKAVESRWGLEPLSPRDAAARDIAEVLDFTRPPMLTPPQWEVPKVVGRPCNCNPAKDDCREPWRGLRDLADVHDWELDLD</sequence>
<evidence type="ECO:0000256" key="8">
    <source>
        <dbReference type="SAM" id="SignalP"/>
    </source>
</evidence>
<dbReference type="PANTHER" id="PTHR31956:SF1">
    <property type="entry name" value="NON-SPECIFIC PHOSPHOLIPASE C1"/>
    <property type="match status" value="1"/>
</dbReference>
<keyword evidence="6" id="KW-0843">Virulence</keyword>
<evidence type="ECO:0000256" key="5">
    <source>
        <dbReference type="ARBA" id="ARBA00022801"/>
    </source>
</evidence>
<reference evidence="10" key="1">
    <citation type="submission" date="2016-10" db="EMBL/GenBank/DDBJ databases">
        <authorList>
            <person name="Varghese N."/>
            <person name="Submissions S."/>
        </authorList>
    </citation>
    <scope>NUCLEOTIDE SEQUENCE [LARGE SCALE GENOMIC DNA]</scope>
    <source>
        <strain evidence="10">DSM 43163</strain>
    </source>
</reference>
<organism evidence="9 10">
    <name type="scientific">Thermomonospora echinospora</name>
    <dbReference type="NCBI Taxonomy" id="1992"/>
    <lineage>
        <taxon>Bacteria</taxon>
        <taxon>Bacillati</taxon>
        <taxon>Actinomycetota</taxon>
        <taxon>Actinomycetes</taxon>
        <taxon>Streptosporangiales</taxon>
        <taxon>Thermomonosporaceae</taxon>
        <taxon>Thermomonospora</taxon>
    </lineage>
</organism>
<dbReference type="GO" id="GO:0034480">
    <property type="term" value="F:phosphatidylcholine phospholipase C activity"/>
    <property type="evidence" value="ECO:0007669"/>
    <property type="project" value="UniProtKB-EC"/>
</dbReference>
<dbReference type="InterPro" id="IPR017850">
    <property type="entry name" value="Alkaline_phosphatase_core_sf"/>
</dbReference>
<keyword evidence="10" id="KW-1185">Reference proteome</keyword>
<keyword evidence="4" id="KW-0134">Cell wall</keyword>
<evidence type="ECO:0000313" key="9">
    <source>
        <dbReference type="EMBL" id="SEG70126.1"/>
    </source>
</evidence>
<keyword evidence="4" id="KW-0964">Secreted</keyword>
<feature type="chain" id="PRO_5039696345" description="phospholipase C" evidence="8">
    <location>
        <begin position="22"/>
        <end position="432"/>
    </location>
</feature>
<dbReference type="AlphaFoldDB" id="A0A1H6CCM7"/>
<evidence type="ECO:0000256" key="6">
    <source>
        <dbReference type="ARBA" id="ARBA00023026"/>
    </source>
</evidence>
<gene>
    <name evidence="9" type="ORF">SAMN04489712_109144</name>
</gene>
<dbReference type="CDD" id="cd16013">
    <property type="entry name" value="AcpA"/>
    <property type="match status" value="1"/>
</dbReference>
<dbReference type="InterPro" id="IPR006311">
    <property type="entry name" value="TAT_signal"/>
</dbReference>
<comment type="catalytic activity">
    <reaction evidence="7">
        <text>a 1,2-diacyl-sn-glycero-3-phosphocholine + H2O = phosphocholine + a 1,2-diacyl-sn-glycerol + H(+)</text>
        <dbReference type="Rhea" id="RHEA:10604"/>
        <dbReference type="ChEBI" id="CHEBI:15377"/>
        <dbReference type="ChEBI" id="CHEBI:15378"/>
        <dbReference type="ChEBI" id="CHEBI:17815"/>
        <dbReference type="ChEBI" id="CHEBI:57643"/>
        <dbReference type="ChEBI" id="CHEBI:295975"/>
        <dbReference type="EC" id="3.1.4.3"/>
    </reaction>
    <physiologicalReaction direction="left-to-right" evidence="7">
        <dbReference type="Rhea" id="RHEA:10605"/>
    </physiologicalReaction>
</comment>
<dbReference type="EC" id="3.1.4.3" evidence="3"/>
<dbReference type="Gene3D" id="3.40.720.10">
    <property type="entry name" value="Alkaline Phosphatase, subunit A"/>
    <property type="match status" value="2"/>
</dbReference>
<keyword evidence="8" id="KW-0732">Signal</keyword>
<comment type="subcellular location">
    <subcellularLocation>
        <location evidence="1">Secreted</location>
        <location evidence="1">Cell wall</location>
    </subcellularLocation>
</comment>
<dbReference type="InterPro" id="IPR007312">
    <property type="entry name" value="Phosphoesterase"/>
</dbReference>
<evidence type="ECO:0000256" key="3">
    <source>
        <dbReference type="ARBA" id="ARBA00012018"/>
    </source>
</evidence>
<comment type="similarity">
    <text evidence="2">Belongs to the bacterial phospholipase C family.</text>
</comment>
<evidence type="ECO:0000256" key="4">
    <source>
        <dbReference type="ARBA" id="ARBA00022512"/>
    </source>
</evidence>
<keyword evidence="5" id="KW-0378">Hydrolase</keyword>
<feature type="signal peptide" evidence="8">
    <location>
        <begin position="1"/>
        <end position="21"/>
    </location>
</feature>
<dbReference type="RefSeq" id="WP_103939584.1">
    <property type="nucleotide sequence ID" value="NZ_FNVO01000009.1"/>
</dbReference>
<dbReference type="EMBL" id="FNVO01000009">
    <property type="protein sequence ID" value="SEG70126.1"/>
    <property type="molecule type" value="Genomic_DNA"/>
</dbReference>
<dbReference type="Pfam" id="PF04185">
    <property type="entry name" value="Phosphoesterase"/>
    <property type="match status" value="1"/>
</dbReference>
<dbReference type="OrthoDB" id="4181857at2"/>
<dbReference type="PANTHER" id="PTHR31956">
    <property type="entry name" value="NON-SPECIFIC PHOSPHOLIPASE C4-RELATED"/>
    <property type="match status" value="1"/>
</dbReference>